<comment type="subcellular location">
    <subcellularLocation>
        <location evidence="1">Membrane</location>
        <topology evidence="1">Multi-pass membrane protein</topology>
    </subcellularLocation>
</comment>
<accession>A0A1Y2FTZ6</accession>
<feature type="transmembrane region" description="Helical" evidence="8">
    <location>
        <begin position="159"/>
        <end position="181"/>
    </location>
</feature>
<keyword evidence="7 8" id="KW-0472">Membrane</keyword>
<feature type="transmembrane region" description="Helical" evidence="8">
    <location>
        <begin position="129"/>
        <end position="147"/>
    </location>
</feature>
<dbReference type="GeneID" id="63787534"/>
<dbReference type="OMA" id="IPFLELW"/>
<evidence type="ECO:0000259" key="9">
    <source>
        <dbReference type="Pfam" id="PF00999"/>
    </source>
</evidence>
<dbReference type="GO" id="GO:0016020">
    <property type="term" value="C:membrane"/>
    <property type="evidence" value="ECO:0007669"/>
    <property type="project" value="UniProtKB-SubCell"/>
</dbReference>
<keyword evidence="2" id="KW-0813">Transport</keyword>
<dbReference type="GO" id="GO:1902600">
    <property type="term" value="P:proton transmembrane transport"/>
    <property type="evidence" value="ECO:0007669"/>
    <property type="project" value="InterPro"/>
</dbReference>
<dbReference type="Pfam" id="PF00999">
    <property type="entry name" value="Na_H_Exchanger"/>
    <property type="match status" value="1"/>
</dbReference>
<evidence type="ECO:0000256" key="1">
    <source>
        <dbReference type="ARBA" id="ARBA00004141"/>
    </source>
</evidence>
<dbReference type="AlphaFoldDB" id="A0A1Y2FTZ6"/>
<feature type="transmembrane region" description="Helical" evidence="8">
    <location>
        <begin position="317"/>
        <end position="336"/>
    </location>
</feature>
<feature type="transmembrane region" description="Helical" evidence="8">
    <location>
        <begin position="12"/>
        <end position="32"/>
    </location>
</feature>
<name>A0A1Y2FTZ6_PROLT</name>
<dbReference type="PANTHER" id="PTHR43562:SF2">
    <property type="entry name" value="SODIUM-HYDROGEN ANTIPORTER"/>
    <property type="match status" value="1"/>
</dbReference>
<evidence type="ECO:0000256" key="4">
    <source>
        <dbReference type="ARBA" id="ARBA00022692"/>
    </source>
</evidence>
<sequence length="442" mass="47064">MSSSFFEYHEPSIEQILILIAFFVALGIFTAAFEQYAGIGLLGQILVGGIFGTPLSNILAEDWLSTFLALGYLGLIGLVFEGGLSSRLDLLFANLGISTICAATGILAPIALSILFIHIVFGYTLLEGFIAGAALSATSLGTTFTVLKGATIDLRNARIGTVLSSAAVIDDVVALVLAQVITSLGGSDGSPLGWVIGRPVLSALGLALVTVPLSWLLRHRILPALRQLRSTILKLLKITHGENLAVMTILSSVWISIAAYAGTSILLGAYLAGVMVNYLDLTTPPAKLSHRATNTELDTHRVVVREPSFAETFEHRLGVAQTLGSWFFFASIGYCIPIRDLWQGTLVWQGIVYSNQHGSCLKRGIWPGILLGSGMVARGEIGLLIIQLGIVTSGKVSKEVFIVAIWAILLNTIVGPIAVRLVARYKGDAIMGGHWGFSHATL</sequence>
<feature type="transmembrane region" description="Helical" evidence="8">
    <location>
        <begin position="193"/>
        <end position="217"/>
    </location>
</feature>
<evidence type="ECO:0000313" key="11">
    <source>
        <dbReference type="Proteomes" id="UP000193685"/>
    </source>
</evidence>
<feature type="transmembrane region" description="Helical" evidence="8">
    <location>
        <begin position="39"/>
        <end position="57"/>
    </location>
</feature>
<keyword evidence="3" id="KW-0050">Antiport</keyword>
<dbReference type="RefSeq" id="XP_040727347.1">
    <property type="nucleotide sequence ID" value="XM_040870935.1"/>
</dbReference>
<keyword evidence="6" id="KW-0406">Ion transport</keyword>
<keyword evidence="4 8" id="KW-0812">Transmembrane</keyword>
<protein>
    <submittedName>
        <fullName evidence="10">Cation/H+ exchanger</fullName>
    </submittedName>
</protein>
<dbReference type="GO" id="GO:0015297">
    <property type="term" value="F:antiporter activity"/>
    <property type="evidence" value="ECO:0007669"/>
    <property type="project" value="UniProtKB-KW"/>
</dbReference>
<feature type="transmembrane region" description="Helical" evidence="8">
    <location>
        <begin position="63"/>
        <end position="80"/>
    </location>
</feature>
<evidence type="ECO:0000313" key="10">
    <source>
        <dbReference type="EMBL" id="ORY86165.1"/>
    </source>
</evidence>
<reference evidence="10 11" key="1">
    <citation type="submission" date="2016-07" db="EMBL/GenBank/DDBJ databases">
        <title>Pervasive Adenine N6-methylation of Active Genes in Fungi.</title>
        <authorList>
            <consortium name="DOE Joint Genome Institute"/>
            <person name="Mondo S.J."/>
            <person name="Dannebaum R.O."/>
            <person name="Kuo R.C."/>
            <person name="Labutti K."/>
            <person name="Haridas S."/>
            <person name="Kuo A."/>
            <person name="Salamov A."/>
            <person name="Ahrendt S.R."/>
            <person name="Lipzen A."/>
            <person name="Sullivan W."/>
            <person name="Andreopoulos W.B."/>
            <person name="Clum A."/>
            <person name="Lindquist E."/>
            <person name="Daum C."/>
            <person name="Ramamoorthy G.K."/>
            <person name="Gryganskyi A."/>
            <person name="Culley D."/>
            <person name="Magnuson J.K."/>
            <person name="James T.Y."/>
            <person name="O'Malley M.A."/>
            <person name="Stajich J.E."/>
            <person name="Spatafora J.W."/>
            <person name="Visel A."/>
            <person name="Grigoriev I.V."/>
        </authorList>
    </citation>
    <scope>NUCLEOTIDE SEQUENCE [LARGE SCALE GENOMIC DNA]</scope>
    <source>
        <strain evidence="10 11">12-1054</strain>
    </source>
</reference>
<dbReference type="InterPro" id="IPR038770">
    <property type="entry name" value="Na+/solute_symporter_sf"/>
</dbReference>
<evidence type="ECO:0000256" key="6">
    <source>
        <dbReference type="ARBA" id="ARBA00023065"/>
    </source>
</evidence>
<organism evidence="10 11">
    <name type="scientific">Protomyces lactucae-debilis</name>
    <dbReference type="NCBI Taxonomy" id="2754530"/>
    <lineage>
        <taxon>Eukaryota</taxon>
        <taxon>Fungi</taxon>
        <taxon>Dikarya</taxon>
        <taxon>Ascomycota</taxon>
        <taxon>Taphrinomycotina</taxon>
        <taxon>Taphrinomycetes</taxon>
        <taxon>Taphrinales</taxon>
        <taxon>Protomycetaceae</taxon>
        <taxon>Protomyces</taxon>
    </lineage>
</organism>
<feature type="transmembrane region" description="Helical" evidence="8">
    <location>
        <begin position="92"/>
        <end position="123"/>
    </location>
</feature>
<feature type="transmembrane region" description="Helical" evidence="8">
    <location>
        <begin position="400"/>
        <end position="423"/>
    </location>
</feature>
<dbReference type="PANTHER" id="PTHR43562">
    <property type="entry name" value="NAPA-TYPE SODIUM/HYDROGEN ANTIPORTER"/>
    <property type="match status" value="1"/>
</dbReference>
<evidence type="ECO:0000256" key="3">
    <source>
        <dbReference type="ARBA" id="ARBA00022449"/>
    </source>
</evidence>
<feature type="transmembrane region" description="Helical" evidence="8">
    <location>
        <begin position="244"/>
        <end position="272"/>
    </location>
</feature>
<dbReference type="OrthoDB" id="1288932at2759"/>
<keyword evidence="5 8" id="KW-1133">Transmembrane helix</keyword>
<evidence type="ECO:0000256" key="5">
    <source>
        <dbReference type="ARBA" id="ARBA00022989"/>
    </source>
</evidence>
<dbReference type="Gene3D" id="1.20.1530.20">
    <property type="match status" value="1"/>
</dbReference>
<dbReference type="EMBL" id="MCFI01000003">
    <property type="protein sequence ID" value="ORY86165.1"/>
    <property type="molecule type" value="Genomic_DNA"/>
</dbReference>
<evidence type="ECO:0000256" key="7">
    <source>
        <dbReference type="ARBA" id="ARBA00023136"/>
    </source>
</evidence>
<feature type="transmembrane region" description="Helical" evidence="8">
    <location>
        <begin position="365"/>
        <end position="388"/>
    </location>
</feature>
<dbReference type="Proteomes" id="UP000193685">
    <property type="component" value="Unassembled WGS sequence"/>
</dbReference>
<feature type="domain" description="Cation/H+ exchanger transmembrane" evidence="9">
    <location>
        <begin position="41"/>
        <end position="422"/>
    </location>
</feature>
<proteinExistence type="predicted"/>
<dbReference type="InterPro" id="IPR006153">
    <property type="entry name" value="Cation/H_exchanger_TM"/>
</dbReference>
<evidence type="ECO:0000256" key="2">
    <source>
        <dbReference type="ARBA" id="ARBA00022448"/>
    </source>
</evidence>
<gene>
    <name evidence="10" type="ORF">BCR37DRAFT_390962</name>
</gene>
<comment type="caution">
    <text evidence="10">The sequence shown here is derived from an EMBL/GenBank/DDBJ whole genome shotgun (WGS) entry which is preliminary data.</text>
</comment>
<evidence type="ECO:0000256" key="8">
    <source>
        <dbReference type="SAM" id="Phobius"/>
    </source>
</evidence>
<keyword evidence="11" id="KW-1185">Reference proteome</keyword>